<dbReference type="InterPro" id="IPR011991">
    <property type="entry name" value="ArsR-like_HTH"/>
</dbReference>
<dbReference type="InterPro" id="IPR001845">
    <property type="entry name" value="HTH_ArsR_DNA-bd_dom"/>
</dbReference>
<accession>A0A2T0S4C3</accession>
<dbReference type="Pfam" id="PF01022">
    <property type="entry name" value="HTH_5"/>
    <property type="match status" value="1"/>
</dbReference>
<keyword evidence="6" id="KW-1185">Reference proteome</keyword>
<reference evidence="5 6" key="1">
    <citation type="submission" date="2018-03" db="EMBL/GenBank/DDBJ databases">
        <title>Genomic Encyclopedia of Archaeal and Bacterial Type Strains, Phase II (KMG-II): from individual species to whole genera.</title>
        <authorList>
            <person name="Goeker M."/>
        </authorList>
    </citation>
    <scope>NUCLEOTIDE SEQUENCE [LARGE SCALE GENOMIC DNA]</scope>
    <source>
        <strain evidence="5 6">DSM 45348</strain>
    </source>
</reference>
<name>A0A2T0S4C3_9ACTN</name>
<dbReference type="SMART" id="SM00418">
    <property type="entry name" value="HTH_ARSR"/>
    <property type="match status" value="1"/>
</dbReference>
<dbReference type="AlphaFoldDB" id="A0A2T0S4C3"/>
<dbReference type="GO" id="GO:0003677">
    <property type="term" value="F:DNA binding"/>
    <property type="evidence" value="ECO:0007669"/>
    <property type="project" value="UniProtKB-KW"/>
</dbReference>
<gene>
    <name evidence="5" type="ORF">CLV70_10869</name>
</gene>
<dbReference type="PANTHER" id="PTHR33154">
    <property type="entry name" value="TRANSCRIPTIONAL REGULATOR, ARSR FAMILY"/>
    <property type="match status" value="1"/>
</dbReference>
<keyword evidence="2" id="KW-0238">DNA-binding</keyword>
<dbReference type="InterPro" id="IPR036388">
    <property type="entry name" value="WH-like_DNA-bd_sf"/>
</dbReference>
<dbReference type="SUPFAM" id="SSF46785">
    <property type="entry name" value="Winged helix' DNA-binding domain"/>
    <property type="match status" value="1"/>
</dbReference>
<dbReference type="CDD" id="cd00090">
    <property type="entry name" value="HTH_ARSR"/>
    <property type="match status" value="1"/>
</dbReference>
<evidence type="ECO:0000256" key="2">
    <source>
        <dbReference type="ARBA" id="ARBA00023125"/>
    </source>
</evidence>
<keyword evidence="1" id="KW-0805">Transcription regulation</keyword>
<dbReference type="InterPro" id="IPR051081">
    <property type="entry name" value="HTH_MetalResp_TranReg"/>
</dbReference>
<dbReference type="GO" id="GO:0003700">
    <property type="term" value="F:DNA-binding transcription factor activity"/>
    <property type="evidence" value="ECO:0007669"/>
    <property type="project" value="InterPro"/>
</dbReference>
<evidence type="ECO:0000313" key="5">
    <source>
        <dbReference type="EMBL" id="PRY28277.1"/>
    </source>
</evidence>
<evidence type="ECO:0000313" key="6">
    <source>
        <dbReference type="Proteomes" id="UP000239209"/>
    </source>
</evidence>
<keyword evidence="3" id="KW-0804">Transcription</keyword>
<dbReference type="PANTHER" id="PTHR33154:SF33">
    <property type="entry name" value="TRANSCRIPTIONAL REPRESSOR SDPR"/>
    <property type="match status" value="1"/>
</dbReference>
<comment type="caution">
    <text evidence="5">The sequence shown here is derived from an EMBL/GenBank/DDBJ whole genome shotgun (WGS) entry which is preliminary data.</text>
</comment>
<dbReference type="RefSeq" id="WP_106127732.1">
    <property type="nucleotide sequence ID" value="NZ_PVZG01000008.1"/>
</dbReference>
<dbReference type="Proteomes" id="UP000239209">
    <property type="component" value="Unassembled WGS sequence"/>
</dbReference>
<dbReference type="Gene3D" id="1.10.10.10">
    <property type="entry name" value="Winged helix-like DNA-binding domain superfamily/Winged helix DNA-binding domain"/>
    <property type="match status" value="1"/>
</dbReference>
<evidence type="ECO:0000259" key="4">
    <source>
        <dbReference type="PROSITE" id="PS50987"/>
    </source>
</evidence>
<dbReference type="NCBIfam" id="NF033788">
    <property type="entry name" value="HTH_metalloreg"/>
    <property type="match status" value="1"/>
</dbReference>
<dbReference type="EMBL" id="PVZG01000008">
    <property type="protein sequence ID" value="PRY28277.1"/>
    <property type="molecule type" value="Genomic_DNA"/>
</dbReference>
<dbReference type="InterPro" id="IPR036390">
    <property type="entry name" value="WH_DNA-bd_sf"/>
</dbReference>
<proteinExistence type="predicted"/>
<sequence length="121" mass="14029">MARAATTTDAFNAVAEPRRRQILDLLAAGERPVNDLVELLGLAQPQVSKHLRVLREVDLVHVRDDGRRRMYRLNAEPLRSIHDWLRKYEQTWNARFDLLDDVLDDLKKDDLKEAETPDGDD</sequence>
<evidence type="ECO:0000256" key="1">
    <source>
        <dbReference type="ARBA" id="ARBA00023015"/>
    </source>
</evidence>
<evidence type="ECO:0000256" key="3">
    <source>
        <dbReference type="ARBA" id="ARBA00023163"/>
    </source>
</evidence>
<protein>
    <submittedName>
        <fullName evidence="5">ArsR family transcriptional regulator</fullName>
    </submittedName>
</protein>
<dbReference type="PRINTS" id="PR00778">
    <property type="entry name" value="HTHARSR"/>
</dbReference>
<dbReference type="OrthoDB" id="9806976at2"/>
<organism evidence="5 6">
    <name type="scientific">Pseudosporangium ferrugineum</name>
    <dbReference type="NCBI Taxonomy" id="439699"/>
    <lineage>
        <taxon>Bacteria</taxon>
        <taxon>Bacillati</taxon>
        <taxon>Actinomycetota</taxon>
        <taxon>Actinomycetes</taxon>
        <taxon>Micromonosporales</taxon>
        <taxon>Micromonosporaceae</taxon>
        <taxon>Pseudosporangium</taxon>
    </lineage>
</organism>
<feature type="domain" description="HTH arsR-type" evidence="4">
    <location>
        <begin position="1"/>
        <end position="93"/>
    </location>
</feature>
<dbReference type="PROSITE" id="PS50987">
    <property type="entry name" value="HTH_ARSR_2"/>
    <property type="match status" value="1"/>
</dbReference>